<protein>
    <recommendedName>
        <fullName evidence="6">LRRCT domain-containing protein</fullName>
    </recommendedName>
</protein>
<feature type="region of interest" description="Disordered" evidence="3">
    <location>
        <begin position="399"/>
        <end position="460"/>
    </location>
</feature>
<keyword evidence="2" id="KW-0677">Repeat</keyword>
<keyword evidence="1" id="KW-0433">Leucine-rich repeat</keyword>
<feature type="compositionally biased region" description="Basic residues" evidence="3">
    <location>
        <begin position="404"/>
        <end position="427"/>
    </location>
</feature>
<evidence type="ECO:0000256" key="2">
    <source>
        <dbReference type="ARBA" id="ARBA00022737"/>
    </source>
</evidence>
<gene>
    <name evidence="5" type="ORF">g.16941</name>
</gene>
<keyword evidence="4" id="KW-0732">Signal</keyword>
<name>A0A1B6IKB2_9HEMI</name>
<organism evidence="5">
    <name type="scientific">Homalodisca liturata</name>
    <dbReference type="NCBI Taxonomy" id="320908"/>
    <lineage>
        <taxon>Eukaryota</taxon>
        <taxon>Metazoa</taxon>
        <taxon>Ecdysozoa</taxon>
        <taxon>Arthropoda</taxon>
        <taxon>Hexapoda</taxon>
        <taxon>Insecta</taxon>
        <taxon>Pterygota</taxon>
        <taxon>Neoptera</taxon>
        <taxon>Paraneoptera</taxon>
        <taxon>Hemiptera</taxon>
        <taxon>Auchenorrhyncha</taxon>
        <taxon>Membracoidea</taxon>
        <taxon>Cicadellidae</taxon>
        <taxon>Cicadellinae</taxon>
        <taxon>Proconiini</taxon>
        <taxon>Homalodisca</taxon>
    </lineage>
</organism>
<proteinExistence type="predicted"/>
<evidence type="ECO:0008006" key="6">
    <source>
        <dbReference type="Google" id="ProtNLM"/>
    </source>
</evidence>
<dbReference type="InterPro" id="IPR032675">
    <property type="entry name" value="LRR_dom_sf"/>
</dbReference>
<accession>A0A1B6IKB2</accession>
<feature type="chain" id="PRO_5008585270" description="LRRCT domain-containing protein" evidence="4">
    <location>
        <begin position="19"/>
        <end position="512"/>
    </location>
</feature>
<dbReference type="PANTHER" id="PTHR24366:SF96">
    <property type="entry name" value="LEUCINE RICH REPEAT CONTAINING 53"/>
    <property type="match status" value="1"/>
</dbReference>
<feature type="compositionally biased region" description="Acidic residues" evidence="3">
    <location>
        <begin position="438"/>
        <end position="447"/>
    </location>
</feature>
<dbReference type="SMART" id="SM00369">
    <property type="entry name" value="LRR_TYP"/>
    <property type="match status" value="9"/>
</dbReference>
<reference evidence="5" key="1">
    <citation type="submission" date="2015-11" db="EMBL/GenBank/DDBJ databases">
        <title>De novo transcriptome assembly of four potential Pierce s Disease insect vectors from Arizona vineyards.</title>
        <authorList>
            <person name="Tassone E.E."/>
        </authorList>
    </citation>
    <scope>NUCLEOTIDE SEQUENCE</scope>
</reference>
<dbReference type="Pfam" id="PF13855">
    <property type="entry name" value="LRR_8"/>
    <property type="match status" value="3"/>
</dbReference>
<dbReference type="InterPro" id="IPR003591">
    <property type="entry name" value="Leu-rich_rpt_typical-subtyp"/>
</dbReference>
<dbReference type="AlphaFoldDB" id="A0A1B6IKB2"/>
<evidence type="ECO:0000313" key="5">
    <source>
        <dbReference type="EMBL" id="JAS87353.1"/>
    </source>
</evidence>
<sequence length="512" mass="58451">MVALRILGILLLLAVVTAAKKKDKKKAIDRYLTPAPPTVKEEVNICDLQSQRELNIYCHCDVMEWQNATTANCWIFNLGERPEAPIWDEFRSQGNITKLDFHIRTQSTLTFIPTRALSHLRQLKTLEIVYATIDTVEPFAFANLTLLQDLALTRNGIVTLMPYSFSHLPELKVITLGENRIAELQRDVFIALPSLRKLYIDRNNLSVLHDRAFSHLTHLGELELHGNQLTVVTRETFAGLSSLKRLDLHQNSLTMLGDYTFSETPQLEELLVEGNSIQYISERAFHGVSMLNRLVLSENKLQVLSSNVLTPVPRVRFLDLRDNYLHTLTHDTISPILPNLRNVTSYFFIEGNRFSCDCRLAWMHTLLNETPNEHVRNVIEELTCFWNRSEHMEGGVAPLTSQSHARHPYTPHHDTHRPHYNPHRPHHDQREEPNDINSYDEDDDDYVSETGKQTNFLDIPTETLPCPEALKHATDSPLTADTHHEILASSSSTIVRLSLLLPLLPLLSSLAT</sequence>
<dbReference type="Gene3D" id="3.80.10.10">
    <property type="entry name" value="Ribonuclease Inhibitor"/>
    <property type="match status" value="2"/>
</dbReference>
<evidence type="ECO:0000256" key="4">
    <source>
        <dbReference type="SAM" id="SignalP"/>
    </source>
</evidence>
<dbReference type="InterPro" id="IPR001611">
    <property type="entry name" value="Leu-rich_rpt"/>
</dbReference>
<evidence type="ECO:0000256" key="3">
    <source>
        <dbReference type="SAM" id="MobiDB-lite"/>
    </source>
</evidence>
<evidence type="ECO:0000256" key="1">
    <source>
        <dbReference type="ARBA" id="ARBA00022614"/>
    </source>
</evidence>
<dbReference type="FunFam" id="3.80.10.10:FF:001360">
    <property type="entry name" value="Uncharacterized protein"/>
    <property type="match status" value="1"/>
</dbReference>
<feature type="signal peptide" evidence="4">
    <location>
        <begin position="1"/>
        <end position="18"/>
    </location>
</feature>
<dbReference type="EMBL" id="GECU01020353">
    <property type="protein sequence ID" value="JAS87353.1"/>
    <property type="molecule type" value="Transcribed_RNA"/>
</dbReference>
<dbReference type="PANTHER" id="PTHR24366">
    <property type="entry name" value="IG(IMMUNOGLOBULIN) AND LRR(LEUCINE RICH REPEAT) DOMAINS"/>
    <property type="match status" value="1"/>
</dbReference>
<dbReference type="SUPFAM" id="SSF52058">
    <property type="entry name" value="L domain-like"/>
    <property type="match status" value="1"/>
</dbReference>